<feature type="binding site" evidence="15">
    <location>
        <position position="245"/>
    </location>
    <ligand>
        <name>Ca(2+)</name>
        <dbReference type="ChEBI" id="CHEBI:29108"/>
        <label>2</label>
    </ligand>
</feature>
<dbReference type="Proteomes" id="UP001153076">
    <property type="component" value="Unassembled WGS sequence"/>
</dbReference>
<evidence type="ECO:0000256" key="11">
    <source>
        <dbReference type="ARBA" id="ARBA00023180"/>
    </source>
</evidence>
<evidence type="ECO:0000256" key="10">
    <source>
        <dbReference type="ARBA" id="ARBA00023157"/>
    </source>
</evidence>
<evidence type="ECO:0000256" key="3">
    <source>
        <dbReference type="ARBA" id="ARBA00012313"/>
    </source>
</evidence>
<dbReference type="InterPro" id="IPR033905">
    <property type="entry name" value="Secretory_peroxidase"/>
</dbReference>
<dbReference type="GO" id="GO:0140825">
    <property type="term" value="F:lactoperoxidase activity"/>
    <property type="evidence" value="ECO:0007669"/>
    <property type="project" value="UniProtKB-EC"/>
</dbReference>
<evidence type="ECO:0000256" key="15">
    <source>
        <dbReference type="PIRSR" id="PIRSR600823-3"/>
    </source>
</evidence>
<dbReference type="InterPro" id="IPR019794">
    <property type="entry name" value="Peroxidases_AS"/>
</dbReference>
<name>A0A9Q1GVT0_9CARY</name>
<comment type="cofactor">
    <cofactor evidence="15 18">
        <name>Ca(2+)</name>
        <dbReference type="ChEBI" id="CHEBI:29108"/>
    </cofactor>
    <text evidence="15 18">Binds 2 calcium ions per subunit.</text>
</comment>
<dbReference type="GO" id="GO:0006979">
    <property type="term" value="P:response to oxidative stress"/>
    <property type="evidence" value="ECO:0007669"/>
    <property type="project" value="UniProtKB-UniRule"/>
</dbReference>
<keyword evidence="18" id="KW-0964">Secreted</keyword>
<dbReference type="PROSITE" id="PS00436">
    <property type="entry name" value="PEROXIDASE_2"/>
    <property type="match status" value="1"/>
</dbReference>
<feature type="disulfide bond" evidence="17">
    <location>
        <begin position="122"/>
        <end position="324"/>
    </location>
</feature>
<evidence type="ECO:0000313" key="20">
    <source>
        <dbReference type="EMBL" id="KAJ8426301.1"/>
    </source>
</evidence>
<dbReference type="CDD" id="cd00693">
    <property type="entry name" value="secretory_peroxidase"/>
    <property type="match status" value="1"/>
</dbReference>
<dbReference type="PANTHER" id="PTHR31388">
    <property type="entry name" value="PEROXIDASE 72-RELATED"/>
    <property type="match status" value="1"/>
</dbReference>
<comment type="function">
    <text evidence="18">Removal of H(2)O(2), oxidation of toxic reductants, biosynthesis and degradation of lignin, suberization, auxin catabolism, response to environmental stresses such as wounding, pathogen attack and oxidative stress.</text>
</comment>
<dbReference type="OrthoDB" id="2113341at2759"/>
<feature type="domain" description="Plant heme peroxidase family profile" evidence="19">
    <location>
        <begin position="26"/>
        <end position="328"/>
    </location>
</feature>
<comment type="cofactor">
    <cofactor evidence="15 18">
        <name>heme b</name>
        <dbReference type="ChEBI" id="CHEBI:60344"/>
    </cofactor>
    <text evidence="15 18">Binds 1 heme b (iron(II)-protoporphyrin IX) group per subunit.</text>
</comment>
<dbReference type="InterPro" id="IPR010255">
    <property type="entry name" value="Haem_peroxidase_sf"/>
</dbReference>
<dbReference type="InterPro" id="IPR000823">
    <property type="entry name" value="Peroxidase_pln"/>
</dbReference>
<dbReference type="AlphaFoldDB" id="A0A9Q1GVT0"/>
<dbReference type="GO" id="GO:0020037">
    <property type="term" value="F:heme binding"/>
    <property type="evidence" value="ECO:0007669"/>
    <property type="project" value="UniProtKB-UniRule"/>
</dbReference>
<comment type="caution">
    <text evidence="20">The sequence shown here is derived from an EMBL/GenBank/DDBJ whole genome shotgun (WGS) entry which is preliminary data.</text>
</comment>
<keyword evidence="10 17" id="KW-1015">Disulfide bond</keyword>
<feature type="disulfide bond" evidence="17">
    <location>
        <begin position="69"/>
        <end position="74"/>
    </location>
</feature>
<dbReference type="PRINTS" id="PR00461">
    <property type="entry name" value="PLPEROXIDASE"/>
</dbReference>
<dbReference type="Gene3D" id="1.10.520.10">
    <property type="match status" value="1"/>
</dbReference>
<feature type="binding site" evidence="14">
    <location>
        <position position="164"/>
    </location>
    <ligand>
        <name>substrate</name>
    </ligand>
</feature>
<feature type="binding site" evidence="15">
    <location>
        <position position="73"/>
    </location>
    <ligand>
        <name>Ca(2+)</name>
        <dbReference type="ChEBI" id="CHEBI:29108"/>
        <label>1</label>
    </ligand>
</feature>
<dbReference type="Pfam" id="PF00141">
    <property type="entry name" value="peroxidase"/>
    <property type="match status" value="1"/>
</dbReference>
<dbReference type="FunFam" id="1.10.520.10:FF:000001">
    <property type="entry name" value="Peroxidase"/>
    <property type="match status" value="1"/>
</dbReference>
<dbReference type="PANTHER" id="PTHR31388:SF152">
    <property type="entry name" value="PEROXIDASE 20"/>
    <property type="match status" value="1"/>
</dbReference>
<evidence type="ECO:0000256" key="12">
    <source>
        <dbReference type="ARBA" id="ARBA00023324"/>
    </source>
</evidence>
<feature type="signal peptide" evidence="18">
    <location>
        <begin position="1"/>
        <end position="21"/>
    </location>
</feature>
<evidence type="ECO:0000256" key="8">
    <source>
        <dbReference type="ARBA" id="ARBA00023002"/>
    </source>
</evidence>
<evidence type="ECO:0000256" key="14">
    <source>
        <dbReference type="PIRSR" id="PIRSR600823-2"/>
    </source>
</evidence>
<dbReference type="EC" id="1.11.1.7" evidence="3 18"/>
<gene>
    <name evidence="20" type="ORF">Cgig2_007532</name>
</gene>
<sequence>MAFTKLSLVLVLVASCVVISSQEGLGLVPDFYRESCPFLEDIVMNIVKSKVLEQPRIAAQLLRLHFHDCFVMGCDGSVLLDSNGGIVSEKLANPNKNSLKGFEVIDEIKLTVEEACPLTVSCADIVAIAARDSVVLRGGPTWEVLLGRRDSLTASMDGANKFIPTPNSSLDTLIANFNQQGLNIKDLVALSGSHTMGVARCVSFRQRTYDTTYKENIYDRYYPFQKTLRSICPQSGDDNQLAPLDFQTPAYFDNHYYLNLLESKGLLHSDNVLVLEDEGGEIEERVWAYATNRKLFFESFSSSMIKMGNINVLTGAQGEIRKNCRYVNT</sequence>
<evidence type="ECO:0000256" key="17">
    <source>
        <dbReference type="PIRSR" id="PIRSR600823-5"/>
    </source>
</evidence>
<comment type="catalytic activity">
    <reaction evidence="1 18">
        <text>2 a phenolic donor + H2O2 = 2 a phenolic radical donor + 2 H2O</text>
        <dbReference type="Rhea" id="RHEA:56136"/>
        <dbReference type="ChEBI" id="CHEBI:15377"/>
        <dbReference type="ChEBI" id="CHEBI:16240"/>
        <dbReference type="ChEBI" id="CHEBI:139520"/>
        <dbReference type="ChEBI" id="CHEBI:139521"/>
        <dbReference type="EC" id="1.11.1.7"/>
    </reaction>
</comment>
<evidence type="ECO:0000259" key="19">
    <source>
        <dbReference type="PROSITE" id="PS50873"/>
    </source>
</evidence>
<feature type="disulfide bond" evidence="17">
    <location>
        <begin position="36"/>
        <end position="116"/>
    </location>
</feature>
<feature type="binding site" evidence="15">
    <location>
        <position position="75"/>
    </location>
    <ligand>
        <name>Ca(2+)</name>
        <dbReference type="ChEBI" id="CHEBI:29108"/>
        <label>1</label>
    </ligand>
</feature>
<feature type="binding site" evidence="15">
    <location>
        <position position="68"/>
    </location>
    <ligand>
        <name>Ca(2+)</name>
        <dbReference type="ChEBI" id="CHEBI:29108"/>
        <label>1</label>
    </ligand>
</feature>
<dbReference type="SUPFAM" id="SSF48113">
    <property type="entry name" value="Heme-dependent peroxidases"/>
    <property type="match status" value="1"/>
</dbReference>
<feature type="binding site" evidence="15">
    <location>
        <position position="248"/>
    </location>
    <ligand>
        <name>Ca(2+)</name>
        <dbReference type="ChEBI" id="CHEBI:29108"/>
        <label>2</label>
    </ligand>
</feature>
<keyword evidence="18" id="KW-0732">Signal</keyword>
<evidence type="ECO:0000256" key="1">
    <source>
        <dbReference type="ARBA" id="ARBA00000189"/>
    </source>
</evidence>
<evidence type="ECO:0000256" key="5">
    <source>
        <dbReference type="ARBA" id="ARBA00022617"/>
    </source>
</evidence>
<dbReference type="PROSITE" id="PS50873">
    <property type="entry name" value="PEROXIDASE_4"/>
    <property type="match status" value="1"/>
</dbReference>
<keyword evidence="12 18" id="KW-0376">Hydrogen peroxide</keyword>
<evidence type="ECO:0000313" key="21">
    <source>
        <dbReference type="Proteomes" id="UP001153076"/>
    </source>
</evidence>
<keyword evidence="4 18" id="KW-0575">Peroxidase</keyword>
<evidence type="ECO:0000256" key="4">
    <source>
        <dbReference type="ARBA" id="ARBA00022559"/>
    </source>
</evidence>
<protein>
    <recommendedName>
        <fullName evidence="3 18">Peroxidase</fullName>
        <ecNumber evidence="3 18">1.11.1.7</ecNumber>
    </recommendedName>
</protein>
<reference evidence="20" key="1">
    <citation type="submission" date="2022-04" db="EMBL/GenBank/DDBJ databases">
        <title>Carnegiea gigantea Genome sequencing and assembly v2.</title>
        <authorList>
            <person name="Copetti D."/>
            <person name="Sanderson M.J."/>
            <person name="Burquez A."/>
            <person name="Wojciechowski M.F."/>
        </authorList>
    </citation>
    <scope>NUCLEOTIDE SEQUENCE</scope>
    <source>
        <strain evidence="20">SGP5-SGP5p</strain>
        <tissue evidence="20">Aerial part</tissue>
    </source>
</reference>
<feature type="disulfide bond" evidence="17">
    <location>
        <begin position="201"/>
        <end position="232"/>
    </location>
</feature>
<dbReference type="PRINTS" id="PR00458">
    <property type="entry name" value="PEROXIDASE"/>
</dbReference>
<keyword evidence="9 15" id="KW-0408">Iron</keyword>
<dbReference type="Gene3D" id="1.10.420.10">
    <property type="entry name" value="Peroxidase, domain 2"/>
    <property type="match status" value="1"/>
</dbReference>
<feature type="chain" id="PRO_5040544547" description="Peroxidase" evidence="18">
    <location>
        <begin position="22"/>
        <end position="329"/>
    </location>
</feature>
<keyword evidence="21" id="KW-1185">Reference proteome</keyword>
<dbReference type="GO" id="GO:0042744">
    <property type="term" value="P:hydrogen peroxide catabolic process"/>
    <property type="evidence" value="ECO:0007669"/>
    <property type="project" value="UniProtKB-KW"/>
</dbReference>
<feature type="binding site" description="axial binding residue" evidence="15">
    <location>
        <position position="194"/>
    </location>
    <ligand>
        <name>heme b</name>
        <dbReference type="ChEBI" id="CHEBI:60344"/>
    </ligand>
    <ligandPart>
        <name>Fe</name>
        <dbReference type="ChEBI" id="CHEBI:18248"/>
    </ligandPart>
</feature>
<evidence type="ECO:0000256" key="16">
    <source>
        <dbReference type="PIRSR" id="PIRSR600823-4"/>
    </source>
</evidence>
<comment type="subcellular location">
    <subcellularLocation>
        <location evidence="18">Secreted</location>
    </subcellularLocation>
</comment>
<feature type="binding site" evidence="15">
    <location>
        <position position="71"/>
    </location>
    <ligand>
        <name>Ca(2+)</name>
        <dbReference type="ChEBI" id="CHEBI:29108"/>
        <label>1</label>
    </ligand>
</feature>
<comment type="similarity">
    <text evidence="18">Belongs to the peroxidase family. Classical plant (class III) peroxidase subfamily.</text>
</comment>
<feature type="binding site" evidence="15">
    <location>
        <position position="89"/>
    </location>
    <ligand>
        <name>Ca(2+)</name>
        <dbReference type="ChEBI" id="CHEBI:29108"/>
        <label>1</label>
    </ligand>
</feature>
<comment type="similarity">
    <text evidence="2">Belongs to the peroxidase family. Ascorbate peroxidase subfamily.</text>
</comment>
<evidence type="ECO:0000256" key="13">
    <source>
        <dbReference type="PIRSR" id="PIRSR600823-1"/>
    </source>
</evidence>
<keyword evidence="6 15" id="KW-0479">Metal-binding</keyword>
<dbReference type="FunFam" id="1.10.420.10:FF:000001">
    <property type="entry name" value="Peroxidase"/>
    <property type="match status" value="1"/>
</dbReference>
<feature type="active site" description="Proton acceptor" evidence="13">
    <location>
        <position position="67"/>
    </location>
</feature>
<feature type="site" description="Transition state stabilizer" evidence="16">
    <location>
        <position position="63"/>
    </location>
</feature>
<organism evidence="20 21">
    <name type="scientific">Carnegiea gigantea</name>
    <dbReference type="NCBI Taxonomy" id="171969"/>
    <lineage>
        <taxon>Eukaryota</taxon>
        <taxon>Viridiplantae</taxon>
        <taxon>Streptophyta</taxon>
        <taxon>Embryophyta</taxon>
        <taxon>Tracheophyta</taxon>
        <taxon>Spermatophyta</taxon>
        <taxon>Magnoliopsida</taxon>
        <taxon>eudicotyledons</taxon>
        <taxon>Gunneridae</taxon>
        <taxon>Pentapetalae</taxon>
        <taxon>Caryophyllales</taxon>
        <taxon>Cactineae</taxon>
        <taxon>Cactaceae</taxon>
        <taxon>Cactoideae</taxon>
        <taxon>Echinocereeae</taxon>
        <taxon>Carnegiea</taxon>
    </lineage>
</organism>
<dbReference type="EMBL" id="JAKOGI010001315">
    <property type="protein sequence ID" value="KAJ8426301.1"/>
    <property type="molecule type" value="Genomic_DNA"/>
</dbReference>
<keyword evidence="7 15" id="KW-0106">Calcium</keyword>
<feature type="binding site" evidence="15">
    <location>
        <position position="77"/>
    </location>
    <ligand>
        <name>Ca(2+)</name>
        <dbReference type="ChEBI" id="CHEBI:29108"/>
        <label>1</label>
    </ligand>
</feature>
<evidence type="ECO:0000256" key="7">
    <source>
        <dbReference type="ARBA" id="ARBA00022837"/>
    </source>
</evidence>
<evidence type="ECO:0000256" key="18">
    <source>
        <dbReference type="RuleBase" id="RU362060"/>
    </source>
</evidence>
<feature type="binding site" evidence="15">
    <location>
        <position position="195"/>
    </location>
    <ligand>
        <name>Ca(2+)</name>
        <dbReference type="ChEBI" id="CHEBI:29108"/>
        <label>2</label>
    </ligand>
</feature>
<dbReference type="GO" id="GO:0046872">
    <property type="term" value="F:metal ion binding"/>
    <property type="evidence" value="ECO:0007669"/>
    <property type="project" value="UniProtKB-UniRule"/>
</dbReference>
<evidence type="ECO:0000256" key="2">
    <source>
        <dbReference type="ARBA" id="ARBA00006873"/>
    </source>
</evidence>
<proteinExistence type="inferred from homology"/>
<dbReference type="InterPro" id="IPR002016">
    <property type="entry name" value="Haem_peroxidase"/>
</dbReference>
<evidence type="ECO:0000256" key="9">
    <source>
        <dbReference type="ARBA" id="ARBA00023004"/>
    </source>
</evidence>
<dbReference type="InterPro" id="IPR019793">
    <property type="entry name" value="Peroxidases_heam-ligand_BS"/>
</dbReference>
<dbReference type="PROSITE" id="PS51257">
    <property type="entry name" value="PROKAR_LIPOPROTEIN"/>
    <property type="match status" value="1"/>
</dbReference>
<dbReference type="PROSITE" id="PS00435">
    <property type="entry name" value="PEROXIDASE_1"/>
    <property type="match status" value="1"/>
</dbReference>
<keyword evidence="5 18" id="KW-0349">Heme</keyword>
<keyword evidence="11" id="KW-0325">Glycoprotein</keyword>
<keyword evidence="8 18" id="KW-0560">Oxidoreductase</keyword>
<accession>A0A9Q1GVT0</accession>
<dbReference type="GO" id="GO:0005576">
    <property type="term" value="C:extracellular region"/>
    <property type="evidence" value="ECO:0007669"/>
    <property type="project" value="UniProtKB-SubCell"/>
</dbReference>
<evidence type="ECO:0000256" key="6">
    <source>
        <dbReference type="ARBA" id="ARBA00022723"/>
    </source>
</evidence>
<feature type="binding site" evidence="15">
    <location>
        <position position="253"/>
    </location>
    <ligand>
        <name>Ca(2+)</name>
        <dbReference type="ChEBI" id="CHEBI:29108"/>
        <label>2</label>
    </ligand>
</feature>